<evidence type="ECO:0000256" key="1">
    <source>
        <dbReference type="SAM" id="MobiDB-lite"/>
    </source>
</evidence>
<reference evidence="3 4" key="1">
    <citation type="submission" date="2011-11" db="EMBL/GenBank/DDBJ databases">
        <title>The genomes of several lambdoid coliphages.</title>
        <authorList>
            <person name="Refardt D."/>
            <person name="Gencoglu M."/>
            <person name="Kunzli-Gontarczyk M."/>
            <person name="Bruggmann R."/>
            <person name="Kropinski A.M."/>
        </authorList>
    </citation>
    <scope>NUCLEOTIDE SEQUENCE [LARGE SCALE GENOMIC DNA]</scope>
</reference>
<feature type="domain" description="Peptidase S49" evidence="2">
    <location>
        <begin position="1"/>
        <end position="59"/>
    </location>
</feature>
<sequence>MDATRQMFAQKVSAYTGLSVQVVLDTEAAVYSGQEAIDAGLADELVNSTDAITVMRDALDARKSRLSGGRMTKETQSTTVSATASQADVTDVVPATEGENASAAQPDVNAQITAAVAAENSRIMGILNCEEAHGREEQARVLAETPGMTVKTARRILAAAPQSAQARSDTALDRLMQGAPAPLAAGNPASDAVNDLLNTPV</sequence>
<dbReference type="EMBL" id="JQ086376">
    <property type="protein sequence ID" value="AFH20759.1"/>
    <property type="molecule type" value="Genomic_DNA"/>
</dbReference>
<keyword evidence="4" id="KW-1185">Reference proteome</keyword>
<dbReference type="RefSeq" id="YP_007112544.1">
    <property type="nucleotide sequence ID" value="NC_019723.1"/>
</dbReference>
<accession>K7P6Q5</accession>
<organism evidence="3 4">
    <name type="scientific">Escherichia phage HK630</name>
    <dbReference type="NCBI Taxonomy" id="1147146"/>
    <lineage>
        <taxon>Viruses</taxon>
        <taxon>Duplodnaviria</taxon>
        <taxon>Heunggongvirae</taxon>
        <taxon>Uroviricota</taxon>
        <taxon>Caudoviricetes</taxon>
        <taxon>Lambdavirus</taxon>
        <taxon>Lambdavirus HK630</taxon>
    </lineage>
</organism>
<evidence type="ECO:0000313" key="3">
    <source>
        <dbReference type="EMBL" id="AFH20759.1"/>
    </source>
</evidence>
<dbReference type="KEGG" id="vg:14182504"/>
<dbReference type="InterPro" id="IPR002142">
    <property type="entry name" value="Peptidase_S49"/>
</dbReference>
<protein>
    <submittedName>
        <fullName evidence="3">Capsid assembly protein nu3</fullName>
    </submittedName>
</protein>
<proteinExistence type="predicted"/>
<feature type="region of interest" description="Disordered" evidence="1">
    <location>
        <begin position="65"/>
        <end position="89"/>
    </location>
</feature>
<dbReference type="Proteomes" id="UP000010372">
    <property type="component" value="Segment"/>
</dbReference>
<dbReference type="GO" id="GO:0008233">
    <property type="term" value="F:peptidase activity"/>
    <property type="evidence" value="ECO:0007669"/>
    <property type="project" value="InterPro"/>
</dbReference>
<gene>
    <name evidence="3" type="ORF">HK630_006</name>
</gene>
<feature type="compositionally biased region" description="Low complexity" evidence="1">
    <location>
        <begin position="75"/>
        <end position="89"/>
    </location>
</feature>
<dbReference type="OrthoDB" id="3273at10239"/>
<dbReference type="Pfam" id="PF01343">
    <property type="entry name" value="Peptidase_S49"/>
    <property type="match status" value="1"/>
</dbReference>
<name>K7P6Q5_9CAUD</name>
<evidence type="ECO:0000313" key="4">
    <source>
        <dbReference type="Proteomes" id="UP000010372"/>
    </source>
</evidence>
<dbReference type="GeneID" id="14182504"/>
<evidence type="ECO:0000259" key="2">
    <source>
        <dbReference type="Pfam" id="PF01343"/>
    </source>
</evidence>
<dbReference type="GO" id="GO:0006508">
    <property type="term" value="P:proteolysis"/>
    <property type="evidence" value="ECO:0007669"/>
    <property type="project" value="InterPro"/>
</dbReference>